<dbReference type="FunFam" id="2.20.100.10:FF:000001">
    <property type="entry name" value="semaphorin-5A isoform X1"/>
    <property type="match status" value="2"/>
</dbReference>
<dbReference type="InterPro" id="IPR000884">
    <property type="entry name" value="TSP1_rpt"/>
</dbReference>
<evidence type="ECO:0000256" key="4">
    <source>
        <dbReference type="SAM" id="MobiDB-lite"/>
    </source>
</evidence>
<name>K1RAK1_MAGGI</name>
<feature type="domain" description="Laminin G" evidence="6">
    <location>
        <begin position="1089"/>
        <end position="1282"/>
    </location>
</feature>
<dbReference type="PROSITE" id="PS50092">
    <property type="entry name" value="TSP1"/>
    <property type="match status" value="6"/>
</dbReference>
<keyword evidence="1" id="KW-0677">Repeat</keyword>
<feature type="compositionally biased region" description="Basic and acidic residues" evidence="4">
    <location>
        <begin position="164"/>
        <end position="188"/>
    </location>
</feature>
<comment type="caution">
    <text evidence="3">Lacks conserved residue(s) required for the propagation of feature annotation.</text>
</comment>
<dbReference type="Pfam" id="PF00090">
    <property type="entry name" value="TSP_1"/>
    <property type="match status" value="6"/>
</dbReference>
<feature type="region of interest" description="Disordered" evidence="4">
    <location>
        <begin position="164"/>
        <end position="195"/>
    </location>
</feature>
<reference evidence="7" key="1">
    <citation type="journal article" date="2012" name="Nature">
        <title>The oyster genome reveals stress adaptation and complexity of shell formation.</title>
        <authorList>
            <person name="Zhang G."/>
            <person name="Fang X."/>
            <person name="Guo X."/>
            <person name="Li L."/>
            <person name="Luo R."/>
            <person name="Xu F."/>
            <person name="Yang P."/>
            <person name="Zhang L."/>
            <person name="Wang X."/>
            <person name="Qi H."/>
            <person name="Xiong Z."/>
            <person name="Que H."/>
            <person name="Xie Y."/>
            <person name="Holland P.W."/>
            <person name="Paps J."/>
            <person name="Zhu Y."/>
            <person name="Wu F."/>
            <person name="Chen Y."/>
            <person name="Wang J."/>
            <person name="Peng C."/>
            <person name="Meng J."/>
            <person name="Yang L."/>
            <person name="Liu J."/>
            <person name="Wen B."/>
            <person name="Zhang N."/>
            <person name="Huang Z."/>
            <person name="Zhu Q."/>
            <person name="Feng Y."/>
            <person name="Mount A."/>
            <person name="Hedgecock D."/>
            <person name="Xu Z."/>
            <person name="Liu Y."/>
            <person name="Domazet-Loso T."/>
            <person name="Du Y."/>
            <person name="Sun X."/>
            <person name="Zhang S."/>
            <person name="Liu B."/>
            <person name="Cheng P."/>
            <person name="Jiang X."/>
            <person name="Li J."/>
            <person name="Fan D."/>
            <person name="Wang W."/>
            <person name="Fu W."/>
            <person name="Wang T."/>
            <person name="Wang B."/>
            <person name="Zhang J."/>
            <person name="Peng Z."/>
            <person name="Li Y."/>
            <person name="Li N."/>
            <person name="Wang J."/>
            <person name="Chen M."/>
            <person name="He Y."/>
            <person name="Tan F."/>
            <person name="Song X."/>
            <person name="Zheng Q."/>
            <person name="Huang R."/>
            <person name="Yang H."/>
            <person name="Du X."/>
            <person name="Chen L."/>
            <person name="Yang M."/>
            <person name="Gaffney P.M."/>
            <person name="Wang S."/>
            <person name="Luo L."/>
            <person name="She Z."/>
            <person name="Ming Y."/>
            <person name="Huang W."/>
            <person name="Zhang S."/>
            <person name="Huang B."/>
            <person name="Zhang Y."/>
            <person name="Qu T."/>
            <person name="Ni P."/>
            <person name="Miao G."/>
            <person name="Wang J."/>
            <person name="Wang Q."/>
            <person name="Steinberg C.E."/>
            <person name="Wang H."/>
            <person name="Li N."/>
            <person name="Qian L."/>
            <person name="Zhang G."/>
            <person name="Li Y."/>
            <person name="Yang H."/>
            <person name="Liu X."/>
            <person name="Wang J."/>
            <person name="Yin Y."/>
            <person name="Wang J."/>
        </authorList>
    </citation>
    <scope>NUCLEOTIDE SEQUENCE [LARGE SCALE GENOMIC DNA]</scope>
    <source>
        <strain evidence="7">05x7-T-G4-1.051#20</strain>
    </source>
</reference>
<organism evidence="7">
    <name type="scientific">Magallana gigas</name>
    <name type="common">Pacific oyster</name>
    <name type="synonym">Crassostrea gigas</name>
    <dbReference type="NCBI Taxonomy" id="29159"/>
    <lineage>
        <taxon>Eukaryota</taxon>
        <taxon>Metazoa</taxon>
        <taxon>Spiralia</taxon>
        <taxon>Lophotrochozoa</taxon>
        <taxon>Mollusca</taxon>
        <taxon>Bivalvia</taxon>
        <taxon>Autobranchia</taxon>
        <taxon>Pteriomorphia</taxon>
        <taxon>Ostreida</taxon>
        <taxon>Ostreoidea</taxon>
        <taxon>Ostreidae</taxon>
        <taxon>Magallana</taxon>
    </lineage>
</organism>
<dbReference type="SUPFAM" id="SSF82895">
    <property type="entry name" value="TSP-1 type 1 repeat"/>
    <property type="match status" value="6"/>
</dbReference>
<evidence type="ECO:0000256" key="3">
    <source>
        <dbReference type="PROSITE-ProRule" id="PRU00122"/>
    </source>
</evidence>
<keyword evidence="5" id="KW-0472">Membrane</keyword>
<feature type="region of interest" description="Disordered" evidence="4">
    <location>
        <begin position="1543"/>
        <end position="1563"/>
    </location>
</feature>
<keyword evidence="5" id="KW-1133">Transmembrane helix</keyword>
<dbReference type="CDD" id="cd00110">
    <property type="entry name" value="LamG"/>
    <property type="match status" value="2"/>
</dbReference>
<proteinExistence type="predicted"/>
<dbReference type="Gene3D" id="2.60.120.200">
    <property type="match status" value="2"/>
</dbReference>
<dbReference type="PROSITE" id="PS50025">
    <property type="entry name" value="LAM_G_DOMAIN"/>
    <property type="match status" value="1"/>
</dbReference>
<accession>K1RAK1</accession>
<dbReference type="InterPro" id="IPR001791">
    <property type="entry name" value="Laminin_G"/>
</dbReference>
<dbReference type="PANTHER" id="PTHR22906:SF21">
    <property type="entry name" value="SEMA DOMAIN-CONTAINING PROTEIN"/>
    <property type="match status" value="1"/>
</dbReference>
<dbReference type="SMART" id="SM00209">
    <property type="entry name" value="TSP1"/>
    <property type="match status" value="6"/>
</dbReference>
<evidence type="ECO:0000256" key="5">
    <source>
        <dbReference type="SAM" id="Phobius"/>
    </source>
</evidence>
<sequence length="1563" mass="176179">MNKYRQQIEKLIQRQCNAETEKVNAILKENVNFQEGLKESVLFCENILSISTDLEAVYFFDDMKSSFLKCLNPDEKEYQGSLQRLEINVKNKIDGLLNVVEAFVDDKANVKVGVRSGTLSVVDKGTNTVSEDETCIENGNVKTRKSKTLPETKDTETASMIIASKDRASIKGRSKDTQERKSANESKSKSQSTLHTDKAQCQTSIVPKCLKTYDLSDVSNKDERCYTSVTWIDKTSFAIADEQNQTAIIISNVHGNTIVRSHSVKGIVAIAFFQDYLALDGGWSAWSAWSKCPVKCGLQGKQWRNRLCNNPIPIRYGLLCPGPAFDYKGCITHCKKTAKGRKEAETYFSYMNEGFPKLKQECDSGHCTYDDVSHYLNGKEMIALWMGGGQDGARGQLASQFVDQVIDSEKGSARNPTLGMGDTCVSANPIKIVIVLEGDMVFGHYFSDWSDFSPCSASCGKYGVQSKRRICLVRNKCQKQLLGNNTNTLHIFRPCFNGDCPAKGGWASWQVIDFCSARCGIGRKLQFRLCNFPYPTGSASCIGNEVETSICRGPCDETWDVEVKKFKKPALQIKLAPTAGDTPAKGDKFSNPLIKAVEKNYTNWSNWTRCSKSCEGGFRWRERACKTEGKCSGEIFQRQLCNTAKCPVQGDWSTWLSWSVCSVTCGQGVETRYRKCDNPYPRGGGTCPEFPSEERKCNMKPCKNAYLQFGEWENWSHCSQPCGRKGTRFRTRKCIVLPRKKSKGAIGGHSYQPKMAAPKSAPVQKKISKEQHRKQTSPTSSGPSVSKDKAKQKNVDNNAKQDKHGGEIPYEKYLKTKYEADKLKKQQDKLRVILRKILPKPKRGKRAVASHHLKSRYHWNQHHHTQNLIRPHNPKLPKGVRVLKVCSAHGTHMRSRCNVKDCPNLDDKGIGFKGKGFLSYQSHKKATPFLVLYILFKPLNDDGVLLHRFRKCDDTKCAHEVLLTLEEGKPVLQASDGKFGLEIEYPNKLKKKIWHTILVSIFRSHAFMRVDDGKHRNKTVKFNGELNFDAMMSVGWDKHRTKENGFIGEIASLRVNFRAFSLFKDTSKAEYGSPYKKVGVHHLQLEPTVAYPLFHGNNYMKLSVVGTTRFSVDIIFSASRLSGLLLFNAGNEENSYLFIKMKKAVLDFCFNCGKKRVCTGLGIIQPKAWYYISLVVKKRTAKIRLNNGPAIELNSIGSHYSAGRTLFIGGGEIEDKYQLDRGAKTHAGFVGYIYRLKINGQRVDMKGAAIMNVKGFLNSMGMTYTASDVIKESERSDVMLKCDYAYYARKTEDVDIMWFQGDRLVHENKTKRIHDKLRGQPFTSGLELVGDGHEGIYLCAVHHSGVIVVQHAFIVEEPVPVNVWSMARKEEVGVRIVAAILPVVFIICLILVCRYRADLVGKQKVDASHYKTPPHHLEENYYDTIEDLDDYTYLEPYGGDRNTMHNKQERQMEGYTNDGSEDIPRPLTYFDTLRSRHEASVKDRSVAYVTDSQGNVYETRGTSVSGLPPMHSREGERIFSNDVIDQGYPTRGNDSAMYNIGMGQSPSHRLVPKLGHDYDKVKP</sequence>
<evidence type="ECO:0000256" key="2">
    <source>
        <dbReference type="ARBA" id="ARBA00023157"/>
    </source>
</evidence>
<evidence type="ECO:0000256" key="1">
    <source>
        <dbReference type="ARBA" id="ARBA00022737"/>
    </source>
</evidence>
<dbReference type="EMBL" id="JH816998">
    <property type="protein sequence ID" value="EKC40654.1"/>
    <property type="molecule type" value="Genomic_DNA"/>
</dbReference>
<dbReference type="SUPFAM" id="SSF49899">
    <property type="entry name" value="Concanavalin A-like lectins/glucanases"/>
    <property type="match status" value="2"/>
</dbReference>
<dbReference type="Pfam" id="PF02210">
    <property type="entry name" value="Laminin_G_2"/>
    <property type="match status" value="1"/>
</dbReference>
<feature type="compositionally biased region" description="Basic and acidic residues" evidence="4">
    <location>
        <begin position="1554"/>
        <end position="1563"/>
    </location>
</feature>
<evidence type="ECO:0000259" key="6">
    <source>
        <dbReference type="PROSITE" id="PS50025"/>
    </source>
</evidence>
<dbReference type="SMART" id="SM00282">
    <property type="entry name" value="LamG"/>
    <property type="match status" value="2"/>
</dbReference>
<dbReference type="HOGENOM" id="CLU_245827_0_0_1"/>
<feature type="region of interest" description="Disordered" evidence="4">
    <location>
        <begin position="741"/>
        <end position="808"/>
    </location>
</feature>
<dbReference type="InterPro" id="IPR052065">
    <property type="entry name" value="Compl_asym_regulator"/>
</dbReference>
<feature type="compositionally biased region" description="Basic and acidic residues" evidence="4">
    <location>
        <begin position="786"/>
        <end position="808"/>
    </location>
</feature>
<feature type="transmembrane region" description="Helical" evidence="5">
    <location>
        <begin position="1372"/>
        <end position="1393"/>
    </location>
</feature>
<keyword evidence="5" id="KW-0812">Transmembrane</keyword>
<dbReference type="PANTHER" id="PTHR22906">
    <property type="entry name" value="PROPERDIN"/>
    <property type="match status" value="1"/>
</dbReference>
<gene>
    <name evidence="7" type="ORF">CGI_10018622</name>
</gene>
<keyword evidence="2" id="KW-1015">Disulfide bond</keyword>
<protein>
    <submittedName>
        <fullName evidence="7">Hemicentin-1</fullName>
    </submittedName>
</protein>
<dbReference type="Gene3D" id="2.20.100.10">
    <property type="entry name" value="Thrombospondin type-1 (TSP1) repeat"/>
    <property type="match status" value="6"/>
</dbReference>
<dbReference type="InterPro" id="IPR036383">
    <property type="entry name" value="TSP1_rpt_sf"/>
</dbReference>
<evidence type="ECO:0000313" key="7">
    <source>
        <dbReference type="EMBL" id="EKC40654.1"/>
    </source>
</evidence>
<dbReference type="InParanoid" id="K1RAK1"/>
<dbReference type="InterPro" id="IPR013320">
    <property type="entry name" value="ConA-like_dom_sf"/>
</dbReference>
<dbReference type="Pfam" id="PF00054">
    <property type="entry name" value="Laminin_G_1"/>
    <property type="match status" value="1"/>
</dbReference>